<dbReference type="RefSeq" id="WP_023050548.1">
    <property type="nucleotide sequence ID" value="NZ_CP173062.2"/>
</dbReference>
<organism evidence="1 2">
    <name type="scientific">Cetobacterium somerae ATCC BAA-474</name>
    <dbReference type="NCBI Taxonomy" id="1319815"/>
    <lineage>
        <taxon>Bacteria</taxon>
        <taxon>Fusobacteriati</taxon>
        <taxon>Fusobacteriota</taxon>
        <taxon>Fusobacteriia</taxon>
        <taxon>Fusobacteriales</taxon>
        <taxon>Fusobacteriaceae</taxon>
        <taxon>Cetobacterium</taxon>
    </lineage>
</organism>
<accession>U7VBZ3</accession>
<name>U7VBZ3_9FUSO</name>
<dbReference type="eggNOG" id="ENOG50340I4">
    <property type="taxonomic scope" value="Bacteria"/>
</dbReference>
<protein>
    <submittedName>
        <fullName evidence="1">Uncharacterized protein</fullName>
    </submittedName>
</protein>
<proteinExistence type="predicted"/>
<reference evidence="1 2" key="1">
    <citation type="submission" date="2013-08" db="EMBL/GenBank/DDBJ databases">
        <authorList>
            <person name="Weinstock G."/>
            <person name="Sodergren E."/>
            <person name="Wylie T."/>
            <person name="Fulton L."/>
            <person name="Fulton R."/>
            <person name="Fronick C."/>
            <person name="O'Laughlin M."/>
            <person name="Godfrey J."/>
            <person name="Miner T."/>
            <person name="Herter B."/>
            <person name="Appelbaum E."/>
            <person name="Cordes M."/>
            <person name="Lek S."/>
            <person name="Wollam A."/>
            <person name="Pepin K.H."/>
            <person name="Palsikar V.B."/>
            <person name="Mitreva M."/>
            <person name="Wilson R.K."/>
        </authorList>
    </citation>
    <scope>NUCLEOTIDE SEQUENCE [LARGE SCALE GENOMIC DNA]</scope>
    <source>
        <strain evidence="1 2">ATCC BAA-474</strain>
    </source>
</reference>
<keyword evidence="2" id="KW-1185">Reference proteome</keyword>
<evidence type="ECO:0000313" key="1">
    <source>
        <dbReference type="EMBL" id="ERT69041.1"/>
    </source>
</evidence>
<evidence type="ECO:0000313" key="2">
    <source>
        <dbReference type="Proteomes" id="UP000017081"/>
    </source>
</evidence>
<comment type="caution">
    <text evidence="1">The sequence shown here is derived from an EMBL/GenBank/DDBJ whole genome shotgun (WGS) entry which is preliminary data.</text>
</comment>
<gene>
    <name evidence="1" type="ORF">HMPREF0202_01007</name>
</gene>
<dbReference type="HOGENOM" id="CLU_124329_0_0_0"/>
<sequence length="183" mass="20941">MKVLFILFYILTQLVVFSSEGIMTLPSDETMGPPVANSNLSMPMIPLIPASPVEKVDENEDVWVLEKISTVMMESKVKVIVPLEIISDVEIKAMVIDNQKLDIPFEIEMNKEPEKKDYYMLKYSQKELDLDNDGNIDTRIYSPKYINKKVVDDNILSIDGSNITKEGLHRKRVYITVEVRDGK</sequence>
<dbReference type="Proteomes" id="UP000017081">
    <property type="component" value="Unassembled WGS sequence"/>
</dbReference>
<dbReference type="STRING" id="1319815.HMPREF0202_01007"/>
<dbReference type="AlphaFoldDB" id="U7VBZ3"/>
<dbReference type="EMBL" id="AXZF01000038">
    <property type="protein sequence ID" value="ERT69041.1"/>
    <property type="molecule type" value="Genomic_DNA"/>
</dbReference>